<keyword evidence="2" id="KW-1185">Reference proteome</keyword>
<reference evidence="2" key="1">
    <citation type="submission" date="2014-03" db="EMBL/GenBank/DDBJ databases">
        <authorList>
            <person name="Aksoy S."/>
            <person name="Warren W."/>
            <person name="Wilson R.K."/>
        </authorList>
    </citation>
    <scope>NUCLEOTIDE SEQUENCE [LARGE SCALE GENOMIC DNA]</scope>
    <source>
        <strain evidence="2">IAEA</strain>
    </source>
</reference>
<dbReference type="VEuPathDB" id="VectorBase:GPAI045063"/>
<name>A0A1B0AGL7_GLOPL</name>
<protein>
    <submittedName>
        <fullName evidence="1">Uncharacterized protein</fullName>
    </submittedName>
</protein>
<accession>A0A1B0AGL7</accession>
<dbReference type="Proteomes" id="UP000092445">
    <property type="component" value="Unassembled WGS sequence"/>
</dbReference>
<proteinExistence type="predicted"/>
<evidence type="ECO:0000313" key="1">
    <source>
        <dbReference type="EnsemblMetazoa" id="GPAI045063-PA"/>
    </source>
</evidence>
<dbReference type="EnsemblMetazoa" id="GPAI045063-RA">
    <property type="protein sequence ID" value="GPAI045063-PA"/>
    <property type="gene ID" value="GPAI045063"/>
</dbReference>
<sequence length="219" mass="23396">MCRSVKADFGSIPTIGILSLYLGQGSNMDSVTSCGLNKSRAFMAALRPLCTAPDKHPRKQVPAAAEDAHITRLQGVVKGKVSPFHVVIVAKNNCPCNPDCNIRTFAICPLADHRDMLGSIVAAESFHRLRLHLRTVECNENPDARVGLLCVSGSSRESNPPTNAIAPNIIRGKGTQMSASILKNGANIPPIRATIDDAPNPTLRTTVGNCSAEKMYTVP</sequence>
<reference evidence="1" key="2">
    <citation type="submission" date="2020-05" db="UniProtKB">
        <authorList>
            <consortium name="EnsemblMetazoa"/>
        </authorList>
    </citation>
    <scope>IDENTIFICATION</scope>
    <source>
        <strain evidence="1">IAEA</strain>
    </source>
</reference>
<dbReference type="AlphaFoldDB" id="A0A1B0AGL7"/>
<organism evidence="1 2">
    <name type="scientific">Glossina pallidipes</name>
    <name type="common">Tsetse fly</name>
    <dbReference type="NCBI Taxonomy" id="7398"/>
    <lineage>
        <taxon>Eukaryota</taxon>
        <taxon>Metazoa</taxon>
        <taxon>Ecdysozoa</taxon>
        <taxon>Arthropoda</taxon>
        <taxon>Hexapoda</taxon>
        <taxon>Insecta</taxon>
        <taxon>Pterygota</taxon>
        <taxon>Neoptera</taxon>
        <taxon>Endopterygota</taxon>
        <taxon>Diptera</taxon>
        <taxon>Brachycera</taxon>
        <taxon>Muscomorpha</taxon>
        <taxon>Hippoboscoidea</taxon>
        <taxon>Glossinidae</taxon>
        <taxon>Glossina</taxon>
    </lineage>
</organism>
<evidence type="ECO:0000313" key="2">
    <source>
        <dbReference type="Proteomes" id="UP000092445"/>
    </source>
</evidence>